<dbReference type="InterPro" id="IPR050713">
    <property type="entry name" value="RTP_Phos/Ushers"/>
</dbReference>
<dbReference type="EnsemblMetazoa" id="ISCW020666-RA">
    <property type="protein sequence ID" value="ISCW020666-PA"/>
    <property type="gene ID" value="ISCW020666"/>
</dbReference>
<keyword evidence="8" id="KW-0904">Protein phosphatase</keyword>
<dbReference type="EMBL" id="ABJB010820850">
    <property type="status" value="NOT_ANNOTATED_CDS"/>
    <property type="molecule type" value="Genomic_DNA"/>
</dbReference>
<keyword evidence="14" id="KW-0393">Immunoglobulin domain</keyword>
<dbReference type="InterPro" id="IPR000242">
    <property type="entry name" value="PTP_cat"/>
</dbReference>
<keyword evidence="12 22" id="KW-0675">Receptor</keyword>
<evidence type="ECO:0000259" key="19">
    <source>
        <dbReference type="PROSITE" id="PS50056"/>
    </source>
</evidence>
<dbReference type="InterPro" id="IPR029021">
    <property type="entry name" value="Prot-tyrosine_phosphatase-like"/>
</dbReference>
<dbReference type="InterPro" id="IPR013783">
    <property type="entry name" value="Ig-like_fold"/>
</dbReference>
<dbReference type="InterPro" id="IPR003598">
    <property type="entry name" value="Ig_sub2"/>
</dbReference>
<dbReference type="PaxDb" id="6945-B7Q2Q7"/>
<dbReference type="InterPro" id="IPR013098">
    <property type="entry name" value="Ig_I-set"/>
</dbReference>
<feature type="domain" description="Fibronectin type-III" evidence="21">
    <location>
        <begin position="389"/>
        <end position="480"/>
    </location>
</feature>
<gene>
    <name evidence="22" type="ORF">IscW_ISCW020666</name>
</gene>
<dbReference type="FunFam" id="2.60.40.10:FF:000082">
    <property type="entry name" value="receptor-type tyrosine-protein phosphatase delta isoform X2"/>
    <property type="match status" value="1"/>
</dbReference>
<evidence type="ECO:0000256" key="17">
    <source>
        <dbReference type="SAM" id="Phobius"/>
    </source>
</evidence>
<dbReference type="PROSITE" id="PS50055">
    <property type="entry name" value="TYR_PHOSPHATASE_PTP"/>
    <property type="match status" value="2"/>
</dbReference>
<dbReference type="PROSITE" id="PS50853">
    <property type="entry name" value="FN3"/>
    <property type="match status" value="7"/>
</dbReference>
<dbReference type="SMART" id="SM00060">
    <property type="entry name" value="FN3"/>
    <property type="match status" value="7"/>
</dbReference>
<dbReference type="SUPFAM" id="SSF48726">
    <property type="entry name" value="Immunoglobulin"/>
    <property type="match status" value="3"/>
</dbReference>
<dbReference type="FunFam" id="2.60.40.10:FF:001015">
    <property type="entry name" value="tyrosine-protein phosphatase Lar isoform X4"/>
    <property type="match status" value="1"/>
</dbReference>
<name>B7Q2Q7_IXOSC</name>
<feature type="domain" description="Ig-like" evidence="20">
    <location>
        <begin position="5"/>
        <end position="82"/>
    </location>
</feature>
<dbReference type="GO" id="GO:0007165">
    <property type="term" value="P:signal transduction"/>
    <property type="evidence" value="ECO:0000318"/>
    <property type="project" value="GO_Central"/>
</dbReference>
<dbReference type="Pfam" id="PF13927">
    <property type="entry name" value="Ig_3"/>
    <property type="match status" value="2"/>
</dbReference>
<evidence type="ECO:0000256" key="2">
    <source>
        <dbReference type="ARBA" id="ARBA00010504"/>
    </source>
</evidence>
<dbReference type="HOGENOM" id="CLU_001645_4_2_1"/>
<dbReference type="FunFam" id="2.60.40.10:FF:000023">
    <property type="entry name" value="receptor-type tyrosine-protein phosphatase delta isoform X2"/>
    <property type="match status" value="1"/>
</dbReference>
<dbReference type="FunCoup" id="B7Q2Q7">
    <property type="interactions" value="189"/>
</dbReference>
<dbReference type="Pfam" id="PF00102">
    <property type="entry name" value="Y_phosphatase"/>
    <property type="match status" value="2"/>
</dbReference>
<dbReference type="InParanoid" id="B7Q2Q7"/>
<dbReference type="GO" id="GO:0004725">
    <property type="term" value="F:protein tyrosine phosphatase activity"/>
    <property type="evidence" value="ECO:0000318"/>
    <property type="project" value="GO_Central"/>
</dbReference>
<evidence type="ECO:0000259" key="20">
    <source>
        <dbReference type="PROSITE" id="PS50835"/>
    </source>
</evidence>
<feature type="domain" description="Tyrosine specific protein phosphatases" evidence="19">
    <location>
        <begin position="1704"/>
        <end position="1777"/>
    </location>
</feature>
<evidence type="ECO:0007829" key="25">
    <source>
        <dbReference type="PeptideAtlas" id="B7Q2Q7"/>
    </source>
</evidence>
<protein>
    <recommendedName>
        <fullName evidence="3">protein-tyrosine-phosphatase</fullName>
        <ecNumber evidence="3">3.1.3.48</ecNumber>
    </recommendedName>
</protein>
<dbReference type="SMART" id="SM00404">
    <property type="entry name" value="PTPc_motif"/>
    <property type="match status" value="2"/>
</dbReference>
<evidence type="ECO:0000256" key="13">
    <source>
        <dbReference type="ARBA" id="ARBA00023180"/>
    </source>
</evidence>
<sequence>MVDAPSIVIFPRDQTVVTGRVAVFVCTAVGNPRPQIEWRKNGKRVSTNRYTVVEMPGGSVLRIDPVRTGKDNATYECLAENGVGEPVRALFVLTVLEENQVPPGFPQFKLLPNLQGVERNRSALLPCKAEGEPEPRLSWLRNDVPVDMSNPRYSLASGGSLQIFDAQEEDQGNYECIAENSVGTAISPMATLFVRVRRVPPYFSIPPEASYEVTPGATLNLTCVAVGSPMPYVKWRQGHVDLTPESDVPVGRNVLVLENIKESANYTCVAASSLGSIEHVSQVLVQEPGSAPRNLHARTLSSSTVLVQWDPPKEPNGQVMGYNVYYTTQPSIPTLSWSAQTVDNNQLTTISNLSPQTIYTIRVQAFTSRGQGPFSSPVQVKTQQGVPSQPRHLRASAVSSTAIQLNWTRPVDPAEMVVGYELYWNDTFTQQQEHRSVPDSQSYLLEGLYPDTVYYLWLAARSRMGEGAATPPLPVRTEQYVPGEPRLVKVAALNSTALTVSWKPPSNRDRNGLIRGYQIHVQEMNRHGDLINDALRYDVADENAEERNVTGLQPDTKYSVQVAAVTRKGDGNRSPPKTAHTHGGVPTRPELTARIHTEDQRLRVELHWSRPNHTYGELLQYRLRYGRMDGGALEEQELGPMEQHLTVEKLARGARYEFRLSGRNLLGWGQEAITFVSTPEGEPTSPPQNVTFRLQSPNTVAFSWEAPAAMHRNGHITHYSVQFRKKSSEFSAEDRNTSRTRMVFSSLSEKTDYTMRVRACTAKGCGPWSQNLTASTPGDIPSAPTNVQAVATSDQSVEVWWDEMPYFGDILGYQVLYAQTAVEDLDQWAVKMVPLTWSAEITGLESHTVYAIQVAAYTRDSLGKLSDVITVKVTPTDVPTQLRAYGVTTHGMILSWRPPTRLDYIKFNISYSAHKEFYDNQGGLQELPIPPQNVLLDVGTTNITIENLIPFTSYRVNITAVPRDGSFKPPAKIMVTTAMAAPKPMVKPDALWPISNGDEITVMLPQASEEYGPIKQYYLVVVPSEFANKDPDDFKIEELMSTPLDEDGPYVTAAFVRQNMPARFTLGDQKVNGGFRNRKLQPLRRYRIFVRAVVDTLQKNLFTTSPFSDEMSLEMLPQVRLRSPDDVPNVSQIERSRADVGWIVGPLLLIVFMALFLTLFFILMKRRRRQSKTPAGETTMKLLMNSGDLTATQGGQPGTDPVEMRRLNYQTPAMVGHPPIPVGQLVAHVDALKANDNLRFSQEYESIDPGQQFTWENSNLEVNKPKNRYANVIAYDHSRVVLQTLEGMPGSDYINANYCDGYRRRNAYIATQGPLPETCGDFWRMTWEQHSVTLVMMTKLEERTRVKCDQYWPSRGSETYGLMEVTLEDVQELATYCIRTFSLKRSGYLERREVRQFQFTAWPDHGVPDHPTPFLMFLRRVRTMNPPEAGPMIVHCSAGVGRTGCFVVIDSMLERLRHEGTVDIYGHVTCLRAQRNYMVQTEDQYLFIHDAVLEAVLAGHTEVPARSLAAHVQSLLQTLPGEACTGMEMEFKKLANMKTQSNKFVSANLPVNKFKNRLMNILPYEATRVCLQPIRGVDGSDYINASFIDGYRYRNAYIATQGPMAETTEDFWRMVWEHNSNIVVMLTKLKEMGREKCHQYWPSEHSQRYLYYVVDPITEYNMPQYILREFKVTDAKDGQSRTIRQFHFTDWPEQGVPKTAEGYLEFIAQVHKTKEQFGQEGPITVHCSAGVGRTGMFISLSIVLERLQCEGVMDMFQTVRTLRTQRPGMVQTEDQYQFCYRAALEYMSSFDHYAN</sequence>
<dbReference type="CDD" id="cd00063">
    <property type="entry name" value="FN3"/>
    <property type="match status" value="7"/>
</dbReference>
<dbReference type="VEuPathDB" id="VectorBase:ISCI020666"/>
<evidence type="ECO:0000256" key="8">
    <source>
        <dbReference type="ARBA" id="ARBA00022912"/>
    </source>
</evidence>
<dbReference type="PANTHER" id="PTHR46957:SF6">
    <property type="entry name" value="PROTEIN-TYROSINE-PHOSPHATASE"/>
    <property type="match status" value="1"/>
</dbReference>
<dbReference type="CDD" id="cd14553">
    <property type="entry name" value="R-PTPc-LAR-1"/>
    <property type="match status" value="1"/>
</dbReference>
<feature type="domain" description="Tyrosine-protein phosphatase" evidence="18">
    <location>
        <begin position="1240"/>
        <end position="1495"/>
    </location>
</feature>
<evidence type="ECO:0000313" key="23">
    <source>
        <dbReference type="EnsemblMetazoa" id="ISCW020666-PA"/>
    </source>
</evidence>
<dbReference type="SUPFAM" id="SSF52799">
    <property type="entry name" value="(Phosphotyrosine protein) phosphatases II"/>
    <property type="match status" value="2"/>
</dbReference>
<evidence type="ECO:0000256" key="1">
    <source>
        <dbReference type="ARBA" id="ARBA00004479"/>
    </source>
</evidence>
<dbReference type="EMBL" id="ABJB010327918">
    <property type="status" value="NOT_ANNOTATED_CDS"/>
    <property type="molecule type" value="Genomic_DNA"/>
</dbReference>
<keyword evidence="4 17" id="KW-0812">Transmembrane</keyword>
<comment type="catalytic activity">
    <reaction evidence="15">
        <text>O-phospho-L-tyrosyl-[protein] + H2O = L-tyrosyl-[protein] + phosphate</text>
        <dbReference type="Rhea" id="RHEA:10684"/>
        <dbReference type="Rhea" id="RHEA-COMP:10136"/>
        <dbReference type="Rhea" id="RHEA-COMP:20101"/>
        <dbReference type="ChEBI" id="CHEBI:15377"/>
        <dbReference type="ChEBI" id="CHEBI:43474"/>
        <dbReference type="ChEBI" id="CHEBI:46858"/>
        <dbReference type="ChEBI" id="CHEBI:61978"/>
        <dbReference type="EC" id="3.1.3.48"/>
    </reaction>
</comment>
<dbReference type="EMBL" id="ABJB010659320">
    <property type="status" value="NOT_ANNOTATED_CDS"/>
    <property type="molecule type" value="Genomic_DNA"/>
</dbReference>
<comment type="subcellular location">
    <subcellularLocation>
        <location evidence="1">Membrane</location>
        <topology evidence="1">Single-pass type I membrane protein</topology>
    </subcellularLocation>
</comment>
<dbReference type="FunFam" id="2.60.40.10:FF:000068">
    <property type="entry name" value="receptor-type tyrosine-protein phosphatase delta isoform X1"/>
    <property type="match status" value="1"/>
</dbReference>
<dbReference type="InterPro" id="IPR003961">
    <property type="entry name" value="FN3_dom"/>
</dbReference>
<evidence type="ECO:0000256" key="10">
    <source>
        <dbReference type="ARBA" id="ARBA00023136"/>
    </source>
</evidence>
<dbReference type="EMBL" id="ABJB011060627">
    <property type="status" value="NOT_ANNOTATED_CDS"/>
    <property type="molecule type" value="Genomic_DNA"/>
</dbReference>
<dbReference type="Proteomes" id="UP000001555">
    <property type="component" value="Unassembled WGS sequence"/>
</dbReference>
<keyword evidence="25" id="KW-1267">Proteomics identification</keyword>
<dbReference type="FunFam" id="2.60.40.10:FF:000032">
    <property type="entry name" value="palladin isoform X1"/>
    <property type="match status" value="1"/>
</dbReference>
<dbReference type="GO" id="GO:0016740">
    <property type="term" value="F:transferase activity"/>
    <property type="evidence" value="ECO:0007669"/>
    <property type="project" value="UniProtKB-KW"/>
</dbReference>
<dbReference type="EMBL" id="DS844967">
    <property type="protein sequence ID" value="EEC13129.1"/>
    <property type="molecule type" value="Genomic_DNA"/>
</dbReference>
<keyword evidence="7 22" id="KW-0378">Hydrolase</keyword>
<feature type="domain" description="Fibronectin type-III" evidence="21">
    <location>
        <begin position="686"/>
        <end position="779"/>
    </location>
</feature>
<keyword evidence="13" id="KW-0325">Glycoprotein</keyword>
<dbReference type="STRING" id="6945.B7Q2Q7"/>
<dbReference type="FunFam" id="2.60.40.10:FF:001000">
    <property type="entry name" value="tyrosine-protein phosphatase Lar isoform X3"/>
    <property type="match status" value="1"/>
</dbReference>
<dbReference type="PRINTS" id="PR00700">
    <property type="entry name" value="PRTYPHPHTASE"/>
</dbReference>
<dbReference type="GO" id="GO:0048666">
    <property type="term" value="P:neuron development"/>
    <property type="evidence" value="ECO:0007669"/>
    <property type="project" value="UniProtKB-ARBA"/>
</dbReference>
<dbReference type="GO" id="GO:0016798">
    <property type="term" value="F:hydrolase activity, acting on glycosyl bonds"/>
    <property type="evidence" value="ECO:0007669"/>
    <property type="project" value="UniProtKB-KW"/>
</dbReference>
<dbReference type="FunFam" id="2.60.40.10:FF:001130">
    <property type="entry name" value="tyrosine-protein phosphatase Lar isoform X3"/>
    <property type="match status" value="1"/>
</dbReference>
<feature type="domain" description="Fibronectin type-III" evidence="21">
    <location>
        <begin position="783"/>
        <end position="877"/>
    </location>
</feature>
<dbReference type="OrthoDB" id="10253954at2759"/>
<evidence type="ECO:0000256" key="15">
    <source>
        <dbReference type="ARBA" id="ARBA00051722"/>
    </source>
</evidence>
<dbReference type="FunFam" id="2.60.40.10:FF:000036">
    <property type="entry name" value="receptor-type tyrosine-protein phosphatase delta isoform X1"/>
    <property type="match status" value="1"/>
</dbReference>
<evidence type="ECO:0000256" key="6">
    <source>
        <dbReference type="ARBA" id="ARBA00022737"/>
    </source>
</evidence>
<feature type="domain" description="Ig-like" evidence="20">
    <location>
        <begin position="201"/>
        <end position="281"/>
    </location>
</feature>
<dbReference type="GO" id="GO:0009653">
    <property type="term" value="P:anatomical structure morphogenesis"/>
    <property type="evidence" value="ECO:0007669"/>
    <property type="project" value="UniProtKB-ARBA"/>
</dbReference>
<evidence type="ECO:0000256" key="5">
    <source>
        <dbReference type="ARBA" id="ARBA00022729"/>
    </source>
</evidence>
<dbReference type="EMBL" id="ABJB010804079">
    <property type="status" value="NOT_ANNOTATED_CDS"/>
    <property type="molecule type" value="Genomic_DNA"/>
</dbReference>
<dbReference type="Pfam" id="PF00041">
    <property type="entry name" value="fn3"/>
    <property type="match status" value="7"/>
</dbReference>
<evidence type="ECO:0000256" key="14">
    <source>
        <dbReference type="ARBA" id="ARBA00023319"/>
    </source>
</evidence>
<dbReference type="SMART" id="SM00408">
    <property type="entry name" value="IGc2"/>
    <property type="match status" value="3"/>
</dbReference>
<keyword evidence="22" id="KW-0808">Transferase</keyword>
<evidence type="ECO:0000256" key="7">
    <source>
        <dbReference type="ARBA" id="ARBA00022801"/>
    </source>
</evidence>
<dbReference type="Gene3D" id="3.90.190.10">
    <property type="entry name" value="Protein tyrosine phosphatase superfamily"/>
    <property type="match status" value="2"/>
</dbReference>
<keyword evidence="10 17" id="KW-0472">Membrane</keyword>
<dbReference type="EMBL" id="ABJB010249849">
    <property type="status" value="NOT_ANNOTATED_CDS"/>
    <property type="molecule type" value="Genomic_DNA"/>
</dbReference>
<dbReference type="GO" id="GO:0007399">
    <property type="term" value="P:nervous system development"/>
    <property type="evidence" value="ECO:0000318"/>
    <property type="project" value="GO_Central"/>
</dbReference>
<reference evidence="23" key="2">
    <citation type="submission" date="2020-05" db="UniProtKB">
        <authorList>
            <consortium name="EnsemblMetazoa"/>
        </authorList>
    </citation>
    <scope>IDENTIFICATION</scope>
    <source>
        <strain evidence="23">wikel</strain>
    </source>
</reference>
<dbReference type="InterPro" id="IPR003599">
    <property type="entry name" value="Ig_sub"/>
</dbReference>
<dbReference type="PANTHER" id="PTHR46957">
    <property type="entry name" value="CYTOKINE RECEPTOR"/>
    <property type="match status" value="1"/>
</dbReference>
<dbReference type="InterPro" id="IPR007110">
    <property type="entry name" value="Ig-like_dom"/>
</dbReference>
<feature type="domain" description="Fibronectin type-III" evidence="21">
    <location>
        <begin position="291"/>
        <end position="385"/>
    </location>
</feature>
<reference evidence="22 24" key="1">
    <citation type="submission" date="2008-03" db="EMBL/GenBank/DDBJ databases">
        <title>Annotation of Ixodes scapularis.</title>
        <authorList>
            <consortium name="Ixodes scapularis Genome Project Consortium"/>
            <person name="Caler E."/>
            <person name="Hannick L.I."/>
            <person name="Bidwell S."/>
            <person name="Joardar V."/>
            <person name="Thiagarajan M."/>
            <person name="Amedeo P."/>
            <person name="Galinsky K.J."/>
            <person name="Schobel S."/>
            <person name="Inman J."/>
            <person name="Hostetler J."/>
            <person name="Miller J."/>
            <person name="Hammond M."/>
            <person name="Megy K."/>
            <person name="Lawson D."/>
            <person name="Kodira C."/>
            <person name="Sutton G."/>
            <person name="Meyer J."/>
            <person name="Hill C.A."/>
            <person name="Birren B."/>
            <person name="Nene V."/>
            <person name="Collins F."/>
            <person name="Alarcon-Chaidez F."/>
            <person name="Wikel S."/>
            <person name="Strausberg R."/>
        </authorList>
    </citation>
    <scope>NUCLEOTIDE SEQUENCE [LARGE SCALE GENOMIC DNA]</scope>
    <source>
        <strain evidence="24">Wikel</strain>
        <strain evidence="22">Wikel colony</strain>
    </source>
</reference>
<evidence type="ECO:0000256" key="3">
    <source>
        <dbReference type="ARBA" id="ARBA00013064"/>
    </source>
</evidence>
<evidence type="ECO:0000256" key="9">
    <source>
        <dbReference type="ARBA" id="ARBA00022989"/>
    </source>
</evidence>
<keyword evidence="24" id="KW-1185">Reference proteome</keyword>
<keyword evidence="11" id="KW-1015">Disulfide bond</keyword>
<keyword evidence="22" id="KW-0326">Glycosidase</keyword>
<evidence type="ECO:0000256" key="11">
    <source>
        <dbReference type="ARBA" id="ARBA00023157"/>
    </source>
</evidence>
<feature type="transmembrane region" description="Helical" evidence="17">
    <location>
        <begin position="1140"/>
        <end position="1163"/>
    </location>
</feature>
<evidence type="ECO:0000256" key="4">
    <source>
        <dbReference type="ARBA" id="ARBA00022692"/>
    </source>
</evidence>
<dbReference type="PROSITE" id="PS50835">
    <property type="entry name" value="IG_LIKE"/>
    <property type="match status" value="3"/>
</dbReference>
<dbReference type="InterPro" id="IPR003595">
    <property type="entry name" value="Tyr_Pase_cat"/>
</dbReference>
<evidence type="ECO:0000313" key="22">
    <source>
        <dbReference type="EMBL" id="EEC13129.1"/>
    </source>
</evidence>
<dbReference type="EMBL" id="ABJB010675509">
    <property type="status" value="NOT_ANNOTATED_CDS"/>
    <property type="molecule type" value="Genomic_DNA"/>
</dbReference>
<evidence type="ECO:0000313" key="24">
    <source>
        <dbReference type="Proteomes" id="UP000001555"/>
    </source>
</evidence>
<feature type="domain" description="Tyrosine-protein phosphatase" evidence="18">
    <location>
        <begin position="1527"/>
        <end position="1786"/>
    </location>
</feature>
<dbReference type="FunFam" id="3.90.190.10:FF:000001">
    <property type="entry name" value="Receptor-type tyrosine-protein phosphatase F isoform A"/>
    <property type="match status" value="1"/>
</dbReference>
<evidence type="ECO:0000256" key="16">
    <source>
        <dbReference type="SAM" id="MobiDB-lite"/>
    </source>
</evidence>
<dbReference type="Pfam" id="PF07679">
    <property type="entry name" value="I-set"/>
    <property type="match status" value="1"/>
</dbReference>
<dbReference type="InterPro" id="IPR000387">
    <property type="entry name" value="Tyr_Pase_dom"/>
</dbReference>
<keyword evidence="9 17" id="KW-1133">Transmembrane helix</keyword>
<dbReference type="EMBL" id="ABJB011133013">
    <property type="status" value="NOT_ANNOTATED_CDS"/>
    <property type="molecule type" value="Genomic_DNA"/>
</dbReference>
<dbReference type="CDD" id="cd14554">
    <property type="entry name" value="R-PTP-LAR-2"/>
    <property type="match status" value="1"/>
</dbReference>
<dbReference type="EMBL" id="ABJB010115769">
    <property type="status" value="NOT_ANNOTATED_CDS"/>
    <property type="molecule type" value="Genomic_DNA"/>
</dbReference>
<dbReference type="FunFam" id="3.90.190.10:FF:000002">
    <property type="entry name" value="receptor-type tyrosine-protein phosphatase delta isoform X2"/>
    <property type="match status" value="1"/>
</dbReference>
<dbReference type="GO" id="GO:0016020">
    <property type="term" value="C:membrane"/>
    <property type="evidence" value="ECO:0007669"/>
    <property type="project" value="UniProtKB-SubCell"/>
</dbReference>
<accession>B7Q2Q7</accession>
<proteinExistence type="evidence at protein level"/>
<evidence type="ECO:0000259" key="18">
    <source>
        <dbReference type="PROSITE" id="PS50055"/>
    </source>
</evidence>
<dbReference type="SUPFAM" id="SSF49265">
    <property type="entry name" value="Fibronectin type III"/>
    <property type="match status" value="5"/>
</dbReference>
<feature type="domain" description="Ig-like" evidence="20">
    <location>
        <begin position="106"/>
        <end position="187"/>
    </location>
</feature>
<dbReference type="VEuPathDB" id="VectorBase:ISCP_017968"/>
<feature type="region of interest" description="Disordered" evidence="16">
    <location>
        <begin position="568"/>
        <end position="588"/>
    </location>
</feature>
<dbReference type="InterPro" id="IPR036179">
    <property type="entry name" value="Ig-like_dom_sf"/>
</dbReference>
<feature type="domain" description="Fibronectin type-III" evidence="21">
    <location>
        <begin position="878"/>
        <end position="980"/>
    </location>
</feature>
<dbReference type="PROSITE" id="PS50056">
    <property type="entry name" value="TYR_PHOSPHATASE_2"/>
    <property type="match status" value="2"/>
</dbReference>
<keyword evidence="6" id="KW-0677">Repeat</keyword>
<feature type="domain" description="Fibronectin type-III" evidence="21">
    <location>
        <begin position="585"/>
        <end position="681"/>
    </location>
</feature>
<dbReference type="SMART" id="SM00409">
    <property type="entry name" value="IG"/>
    <property type="match status" value="3"/>
</dbReference>
<dbReference type="PROSITE" id="PS00383">
    <property type="entry name" value="TYR_PHOSPHATASE_1"/>
    <property type="match status" value="2"/>
</dbReference>
<evidence type="ECO:0000259" key="21">
    <source>
        <dbReference type="PROSITE" id="PS50853"/>
    </source>
</evidence>
<dbReference type="FunFam" id="2.60.40.10:FF:000010">
    <property type="entry name" value="receptor-type tyrosine-protein phosphatase delta isoform X1"/>
    <property type="match status" value="1"/>
</dbReference>
<feature type="domain" description="Fibronectin type-III" evidence="21">
    <location>
        <begin position="484"/>
        <end position="584"/>
    </location>
</feature>
<dbReference type="InterPro" id="IPR016130">
    <property type="entry name" value="Tyr_Pase_AS"/>
</dbReference>
<dbReference type="InterPro" id="IPR036116">
    <property type="entry name" value="FN3_sf"/>
</dbReference>
<dbReference type="VEuPathDB" id="VectorBase:ISCW020666"/>
<comment type="similarity">
    <text evidence="2">Belongs to the protein-tyrosine phosphatase family. Receptor class 2A subfamily.</text>
</comment>
<organism>
    <name type="scientific">Ixodes scapularis</name>
    <name type="common">Black-legged tick</name>
    <name type="synonym">Deer tick</name>
    <dbReference type="NCBI Taxonomy" id="6945"/>
    <lineage>
        <taxon>Eukaryota</taxon>
        <taxon>Metazoa</taxon>
        <taxon>Ecdysozoa</taxon>
        <taxon>Arthropoda</taxon>
        <taxon>Chelicerata</taxon>
        <taxon>Arachnida</taxon>
        <taxon>Acari</taxon>
        <taxon>Parasitiformes</taxon>
        <taxon>Ixodida</taxon>
        <taxon>Ixodoidea</taxon>
        <taxon>Ixodidae</taxon>
        <taxon>Ixodinae</taxon>
        <taxon>Ixodes</taxon>
    </lineage>
</organism>
<evidence type="ECO:0000256" key="12">
    <source>
        <dbReference type="ARBA" id="ARBA00023170"/>
    </source>
</evidence>
<feature type="domain" description="Tyrosine specific protein phosphatases" evidence="19">
    <location>
        <begin position="1415"/>
        <end position="1486"/>
    </location>
</feature>
<keyword evidence="5" id="KW-0732">Signal</keyword>
<dbReference type="SMART" id="SM00194">
    <property type="entry name" value="PTPc"/>
    <property type="match status" value="2"/>
</dbReference>
<dbReference type="Gene3D" id="2.60.40.10">
    <property type="entry name" value="Immunoglobulins"/>
    <property type="match status" value="10"/>
</dbReference>
<dbReference type="EMBL" id="ABJB010832012">
    <property type="status" value="NOT_ANNOTATED_CDS"/>
    <property type="molecule type" value="Genomic_DNA"/>
</dbReference>
<dbReference type="EC" id="3.1.3.48" evidence="3"/>
<dbReference type="FunFam" id="2.60.40.10:FF:000028">
    <property type="entry name" value="Neuronal cell adhesion molecule"/>
    <property type="match status" value="1"/>
</dbReference>